<evidence type="ECO:0000256" key="12">
    <source>
        <dbReference type="ARBA" id="ARBA00023136"/>
    </source>
</evidence>
<evidence type="ECO:0000256" key="7">
    <source>
        <dbReference type="ARBA" id="ARBA00022723"/>
    </source>
</evidence>
<name>A0AAD6T226_9AGAR</name>
<evidence type="ECO:0000256" key="6">
    <source>
        <dbReference type="ARBA" id="ARBA00022692"/>
    </source>
</evidence>
<organism evidence="15 16">
    <name type="scientific">Mycena alexandri</name>
    <dbReference type="NCBI Taxonomy" id="1745969"/>
    <lineage>
        <taxon>Eukaryota</taxon>
        <taxon>Fungi</taxon>
        <taxon>Dikarya</taxon>
        <taxon>Basidiomycota</taxon>
        <taxon>Agaricomycotina</taxon>
        <taxon>Agaricomycetes</taxon>
        <taxon>Agaricomycetidae</taxon>
        <taxon>Agaricales</taxon>
        <taxon>Marasmiineae</taxon>
        <taxon>Mycenaceae</taxon>
        <taxon>Mycena</taxon>
    </lineage>
</organism>
<dbReference type="EMBL" id="JARJCM010000034">
    <property type="protein sequence ID" value="KAJ7037978.1"/>
    <property type="molecule type" value="Genomic_DNA"/>
</dbReference>
<dbReference type="InterPro" id="IPR036396">
    <property type="entry name" value="Cyt_P450_sf"/>
</dbReference>
<keyword evidence="9 14" id="KW-0560">Oxidoreductase</keyword>
<evidence type="ECO:0000256" key="4">
    <source>
        <dbReference type="ARBA" id="ARBA00010617"/>
    </source>
</evidence>
<dbReference type="PANTHER" id="PTHR24305:SF166">
    <property type="entry name" value="CYTOCHROME P450 12A4, MITOCHONDRIAL-RELATED"/>
    <property type="match status" value="1"/>
</dbReference>
<evidence type="ECO:0000256" key="10">
    <source>
        <dbReference type="ARBA" id="ARBA00023004"/>
    </source>
</evidence>
<evidence type="ECO:0000256" key="2">
    <source>
        <dbReference type="ARBA" id="ARBA00004370"/>
    </source>
</evidence>
<sequence length="536" mass="59922">MEHLLIAGPILLTLYYIYRRWTGISVADIPGPKADSFLLGSQVESFQSQAGETDFKWQAQFGDVVRVKGVLGTDRLLVSDPKALHHIFTSGYNISKTGFRREITRLLTGPGLGWANGEDHLRQRKINSPAFGMAETRSYIPVYLAYANKLSAEWKERLGGDISTVVDAPHYFTRFFLDVIGEVAFDYQFGATNNSNDRVAEVLSSVVPKFTTPTTFDILVLGLLELVPVPLLKAFTQYAPTKGLRNSRQVERVATALAKRLVEEKAEALMAGKSKRDIMSLLVKANASANPRSNLSADELYAQMQTIMQAGHETTATTMSWTMLELTQHPEVQAKLREEIQATERAIYERGDTEFTAADFDSMTYTIAVMKETFRFHPVAFNTLREATRDELLPLSKPIVTLSGKTITELPIPKNQVLVISIVGYNRNTDVFGKDAHQFNPERWLDGTVKPAANVGMYGNLMTFGSGHRGCIGWRFAVYEYQAFLIELVKNFEFSMDPTIVSKVRREAGIVMFPTIEGEVKKGPQLPITIRAVEQL</sequence>
<evidence type="ECO:0000256" key="14">
    <source>
        <dbReference type="RuleBase" id="RU000461"/>
    </source>
</evidence>
<evidence type="ECO:0000313" key="15">
    <source>
        <dbReference type="EMBL" id="KAJ7037978.1"/>
    </source>
</evidence>
<evidence type="ECO:0000256" key="13">
    <source>
        <dbReference type="PIRSR" id="PIRSR602401-1"/>
    </source>
</evidence>
<keyword evidence="11 14" id="KW-0503">Monooxygenase</keyword>
<comment type="subcellular location">
    <subcellularLocation>
        <location evidence="2">Membrane</location>
    </subcellularLocation>
</comment>
<evidence type="ECO:0000256" key="1">
    <source>
        <dbReference type="ARBA" id="ARBA00001971"/>
    </source>
</evidence>
<keyword evidence="7 13" id="KW-0479">Metal-binding</keyword>
<dbReference type="AlphaFoldDB" id="A0AAD6T226"/>
<evidence type="ECO:0000256" key="8">
    <source>
        <dbReference type="ARBA" id="ARBA00022989"/>
    </source>
</evidence>
<keyword evidence="5 13" id="KW-0349">Heme</keyword>
<gene>
    <name evidence="15" type="ORF">C8F04DRAFT_1090861</name>
</gene>
<dbReference type="Gene3D" id="1.10.630.10">
    <property type="entry name" value="Cytochrome P450"/>
    <property type="match status" value="1"/>
</dbReference>
<accession>A0AAD6T226</accession>
<protein>
    <submittedName>
        <fullName evidence="15">Cytochrome P450</fullName>
    </submittedName>
</protein>
<dbReference type="SUPFAM" id="SSF48264">
    <property type="entry name" value="Cytochrome P450"/>
    <property type="match status" value="1"/>
</dbReference>
<dbReference type="Pfam" id="PF00067">
    <property type="entry name" value="p450"/>
    <property type="match status" value="1"/>
</dbReference>
<evidence type="ECO:0000313" key="16">
    <source>
        <dbReference type="Proteomes" id="UP001218188"/>
    </source>
</evidence>
<comment type="cofactor">
    <cofactor evidence="1 13">
        <name>heme</name>
        <dbReference type="ChEBI" id="CHEBI:30413"/>
    </cofactor>
</comment>
<keyword evidence="16" id="KW-1185">Reference proteome</keyword>
<keyword evidence="8" id="KW-1133">Transmembrane helix</keyword>
<comment type="similarity">
    <text evidence="4 14">Belongs to the cytochrome P450 family.</text>
</comment>
<dbReference type="PANTHER" id="PTHR24305">
    <property type="entry name" value="CYTOCHROME P450"/>
    <property type="match status" value="1"/>
</dbReference>
<dbReference type="GO" id="GO:0004497">
    <property type="term" value="F:monooxygenase activity"/>
    <property type="evidence" value="ECO:0007669"/>
    <property type="project" value="UniProtKB-KW"/>
</dbReference>
<dbReference type="PRINTS" id="PR00463">
    <property type="entry name" value="EP450I"/>
</dbReference>
<reference evidence="15" key="1">
    <citation type="submission" date="2023-03" db="EMBL/GenBank/DDBJ databases">
        <title>Massive genome expansion in bonnet fungi (Mycena s.s.) driven by repeated elements and novel gene families across ecological guilds.</title>
        <authorList>
            <consortium name="Lawrence Berkeley National Laboratory"/>
            <person name="Harder C.B."/>
            <person name="Miyauchi S."/>
            <person name="Viragh M."/>
            <person name="Kuo A."/>
            <person name="Thoen E."/>
            <person name="Andreopoulos B."/>
            <person name="Lu D."/>
            <person name="Skrede I."/>
            <person name="Drula E."/>
            <person name="Henrissat B."/>
            <person name="Morin E."/>
            <person name="Kohler A."/>
            <person name="Barry K."/>
            <person name="LaButti K."/>
            <person name="Morin E."/>
            <person name="Salamov A."/>
            <person name="Lipzen A."/>
            <person name="Mereny Z."/>
            <person name="Hegedus B."/>
            <person name="Baldrian P."/>
            <person name="Stursova M."/>
            <person name="Weitz H."/>
            <person name="Taylor A."/>
            <person name="Grigoriev I.V."/>
            <person name="Nagy L.G."/>
            <person name="Martin F."/>
            <person name="Kauserud H."/>
        </authorList>
    </citation>
    <scope>NUCLEOTIDE SEQUENCE</scope>
    <source>
        <strain evidence="15">CBHHK200</strain>
    </source>
</reference>
<evidence type="ECO:0000256" key="5">
    <source>
        <dbReference type="ARBA" id="ARBA00022617"/>
    </source>
</evidence>
<comment type="pathway">
    <text evidence="3">Secondary metabolite biosynthesis; terpenoid biosynthesis.</text>
</comment>
<dbReference type="GO" id="GO:0016020">
    <property type="term" value="C:membrane"/>
    <property type="evidence" value="ECO:0007669"/>
    <property type="project" value="UniProtKB-SubCell"/>
</dbReference>
<keyword evidence="10 13" id="KW-0408">Iron</keyword>
<evidence type="ECO:0000256" key="9">
    <source>
        <dbReference type="ARBA" id="ARBA00023002"/>
    </source>
</evidence>
<dbReference type="InterPro" id="IPR001128">
    <property type="entry name" value="Cyt_P450"/>
</dbReference>
<dbReference type="InterPro" id="IPR050121">
    <property type="entry name" value="Cytochrome_P450_monoxygenase"/>
</dbReference>
<comment type="caution">
    <text evidence="15">The sequence shown here is derived from an EMBL/GenBank/DDBJ whole genome shotgun (WGS) entry which is preliminary data.</text>
</comment>
<keyword evidence="12" id="KW-0472">Membrane</keyword>
<dbReference type="InterPro" id="IPR017972">
    <property type="entry name" value="Cyt_P450_CS"/>
</dbReference>
<dbReference type="GO" id="GO:0020037">
    <property type="term" value="F:heme binding"/>
    <property type="evidence" value="ECO:0007669"/>
    <property type="project" value="InterPro"/>
</dbReference>
<proteinExistence type="inferred from homology"/>
<dbReference type="PROSITE" id="PS00086">
    <property type="entry name" value="CYTOCHROME_P450"/>
    <property type="match status" value="1"/>
</dbReference>
<feature type="binding site" description="axial binding residue" evidence="13">
    <location>
        <position position="471"/>
    </location>
    <ligand>
        <name>heme</name>
        <dbReference type="ChEBI" id="CHEBI:30413"/>
    </ligand>
    <ligandPart>
        <name>Fe</name>
        <dbReference type="ChEBI" id="CHEBI:18248"/>
    </ligandPart>
</feature>
<keyword evidence="6" id="KW-0812">Transmembrane</keyword>
<evidence type="ECO:0000256" key="3">
    <source>
        <dbReference type="ARBA" id="ARBA00004721"/>
    </source>
</evidence>
<dbReference type="GO" id="GO:0016705">
    <property type="term" value="F:oxidoreductase activity, acting on paired donors, with incorporation or reduction of molecular oxygen"/>
    <property type="evidence" value="ECO:0007669"/>
    <property type="project" value="InterPro"/>
</dbReference>
<dbReference type="InterPro" id="IPR002401">
    <property type="entry name" value="Cyt_P450_E_grp-I"/>
</dbReference>
<dbReference type="PRINTS" id="PR00385">
    <property type="entry name" value="P450"/>
</dbReference>
<evidence type="ECO:0000256" key="11">
    <source>
        <dbReference type="ARBA" id="ARBA00023033"/>
    </source>
</evidence>
<dbReference type="Proteomes" id="UP001218188">
    <property type="component" value="Unassembled WGS sequence"/>
</dbReference>
<dbReference type="GO" id="GO:0005506">
    <property type="term" value="F:iron ion binding"/>
    <property type="evidence" value="ECO:0007669"/>
    <property type="project" value="InterPro"/>
</dbReference>